<evidence type="ECO:0000259" key="6">
    <source>
        <dbReference type="Pfam" id="PF00828"/>
    </source>
</evidence>
<keyword evidence="9" id="KW-1185">Reference proteome</keyword>
<evidence type="ECO:0000313" key="7">
    <source>
        <dbReference type="EMBL" id="KIE58227.1"/>
    </source>
</evidence>
<keyword evidence="3 4" id="KW-0687">Ribonucleoprotein</keyword>
<dbReference type="GO" id="GO:0019843">
    <property type="term" value="F:rRNA binding"/>
    <property type="evidence" value="ECO:0007669"/>
    <property type="project" value="UniProtKB-UniRule"/>
</dbReference>
<comment type="subunit">
    <text evidence="4">Part of the 50S ribosomal subunit.</text>
</comment>
<dbReference type="EMBL" id="CP037899">
    <property type="protein sequence ID" value="QDQ42059.1"/>
    <property type="molecule type" value="Genomic_DNA"/>
</dbReference>
<reference evidence="10" key="3">
    <citation type="submission" date="2019-03" db="EMBL/GenBank/DDBJ databases">
        <title>Complete genome of Methylacidiphilum kamchatkense Kam1.</title>
        <authorList>
            <person name="Kruse T."/>
            <person name="Murarilal Ratnadevi C."/>
            <person name="Erikstad H.-A."/>
            <person name="Birkeland N.-K."/>
        </authorList>
    </citation>
    <scope>NUCLEOTIDE SEQUENCE [LARGE SCALE GENOMIC DNA]</scope>
    <source>
        <strain evidence="10">kam1</strain>
    </source>
</reference>
<feature type="domain" description="Large ribosomal subunit protein uL15/eL18" evidence="6">
    <location>
        <begin position="78"/>
        <end position="144"/>
    </location>
</feature>
<evidence type="ECO:0000256" key="3">
    <source>
        <dbReference type="ARBA" id="ARBA00023274"/>
    </source>
</evidence>
<keyword evidence="4" id="KW-0694">RNA-binding</keyword>
<dbReference type="PANTHER" id="PTHR12934:SF11">
    <property type="entry name" value="LARGE RIBOSOMAL SUBUNIT PROTEIN UL15M"/>
    <property type="match status" value="1"/>
</dbReference>
<dbReference type="GO" id="GO:0022625">
    <property type="term" value="C:cytosolic large ribosomal subunit"/>
    <property type="evidence" value="ECO:0007669"/>
    <property type="project" value="TreeGrafter"/>
</dbReference>
<organism evidence="8 10">
    <name type="scientific">Methylacidiphilum kamchatkense Kam1</name>
    <dbReference type="NCBI Taxonomy" id="1202785"/>
    <lineage>
        <taxon>Bacteria</taxon>
        <taxon>Pseudomonadati</taxon>
        <taxon>Verrucomicrobiota</taxon>
        <taxon>Methylacidiphilae</taxon>
        <taxon>Methylacidiphilales</taxon>
        <taxon>Methylacidiphilaceae</taxon>
        <taxon>Methylacidiphilum (ex Ratnadevi et al. 2023)</taxon>
    </lineage>
</organism>
<protein>
    <recommendedName>
        <fullName evidence="4">Large ribosomal subunit protein uL15</fullName>
    </recommendedName>
</protein>
<evidence type="ECO:0000313" key="10">
    <source>
        <dbReference type="Proteomes" id="UP000315925"/>
    </source>
</evidence>
<dbReference type="STRING" id="1202785.A946_08675"/>
<dbReference type="GO" id="GO:0003735">
    <property type="term" value="F:structural constituent of ribosome"/>
    <property type="evidence" value="ECO:0007669"/>
    <property type="project" value="InterPro"/>
</dbReference>
<feature type="region of interest" description="Disordered" evidence="5">
    <location>
        <begin position="11"/>
        <end position="48"/>
    </location>
</feature>
<dbReference type="EMBL" id="JQNX01000006">
    <property type="protein sequence ID" value="KIE58227.1"/>
    <property type="molecule type" value="Genomic_DNA"/>
</dbReference>
<evidence type="ECO:0000313" key="8">
    <source>
        <dbReference type="EMBL" id="QDQ42059.1"/>
    </source>
</evidence>
<dbReference type="SUPFAM" id="SSF52080">
    <property type="entry name" value="Ribosomal proteins L15p and L18e"/>
    <property type="match status" value="1"/>
</dbReference>
<evidence type="ECO:0000256" key="1">
    <source>
        <dbReference type="ARBA" id="ARBA00007320"/>
    </source>
</evidence>
<gene>
    <name evidence="4" type="primary">rplO</name>
    <name evidence="7" type="ORF">A946_08675</name>
    <name evidence="8" type="ORF">kam1_815</name>
</gene>
<dbReference type="Gene3D" id="3.100.10.10">
    <property type="match status" value="1"/>
</dbReference>
<proteinExistence type="inferred from homology"/>
<dbReference type="InterPro" id="IPR036227">
    <property type="entry name" value="Ribosomal_uL15/eL18_sf"/>
</dbReference>
<dbReference type="AlphaFoldDB" id="A0A0C1RJH7"/>
<dbReference type="Proteomes" id="UP000315925">
    <property type="component" value="Chromosome"/>
</dbReference>
<dbReference type="KEGG" id="mkc:kam1_815"/>
<dbReference type="InterPro" id="IPR005749">
    <property type="entry name" value="Ribosomal_uL15_bac-type"/>
</dbReference>
<name>A0A0C1RJH7_9BACT</name>
<dbReference type="InterPro" id="IPR030878">
    <property type="entry name" value="Ribosomal_uL15"/>
</dbReference>
<keyword evidence="4" id="KW-0699">rRNA-binding</keyword>
<dbReference type="Proteomes" id="UP000031594">
    <property type="component" value="Unassembled WGS sequence"/>
</dbReference>
<dbReference type="NCBIfam" id="TIGR01071">
    <property type="entry name" value="rplO_bact"/>
    <property type="match status" value="1"/>
</dbReference>
<dbReference type="PANTHER" id="PTHR12934">
    <property type="entry name" value="50S RIBOSOMAL PROTEIN L15"/>
    <property type="match status" value="1"/>
</dbReference>
<evidence type="ECO:0000256" key="4">
    <source>
        <dbReference type="HAMAP-Rule" id="MF_01341"/>
    </source>
</evidence>
<comment type="function">
    <text evidence="4">Binds to the 23S rRNA.</text>
</comment>
<sequence>MMLNDIKPAIGAKKRKKRVGCGESSGHGKTSGKGHKGQKARSGGSIRIGFEGGQMPLIRRIPKRGFNNKRFHIQYAPVNLSSIEGITEEIIDENLLRKLGLVKGRVDGIKILGKGEISRAYVFKVHAVSTSAKEKIEKVGGKIELIQ</sequence>
<dbReference type="InterPro" id="IPR021131">
    <property type="entry name" value="Ribosomal_uL15/eL18"/>
</dbReference>
<dbReference type="Pfam" id="PF00828">
    <property type="entry name" value="Ribosomal_L27A"/>
    <property type="match status" value="1"/>
</dbReference>
<dbReference type="RefSeq" id="WP_039721828.1">
    <property type="nucleotide sequence ID" value="NZ_CP037899.1"/>
</dbReference>
<dbReference type="HAMAP" id="MF_01341">
    <property type="entry name" value="Ribosomal_uL15"/>
    <property type="match status" value="1"/>
</dbReference>
<dbReference type="OrthoDB" id="9810293at2"/>
<evidence type="ECO:0000313" key="9">
    <source>
        <dbReference type="Proteomes" id="UP000031594"/>
    </source>
</evidence>
<keyword evidence="2 4" id="KW-0689">Ribosomal protein</keyword>
<dbReference type="GO" id="GO:0006412">
    <property type="term" value="P:translation"/>
    <property type="evidence" value="ECO:0007669"/>
    <property type="project" value="UniProtKB-UniRule"/>
</dbReference>
<accession>A0A0C1RJH7</accession>
<feature type="compositionally biased region" description="Basic residues" evidence="5">
    <location>
        <begin position="30"/>
        <end position="39"/>
    </location>
</feature>
<reference evidence="7 9" key="1">
    <citation type="submission" date="2014-08" db="EMBL/GenBank/DDBJ databases">
        <title>Methylacidiphilum kamchatkense strain Kam1 draft genome sequence.</title>
        <authorList>
            <person name="Birkeland N.-K."/>
            <person name="Erikstad H.A."/>
        </authorList>
    </citation>
    <scope>NUCLEOTIDE SEQUENCE [LARGE SCALE GENOMIC DNA]</scope>
    <source>
        <strain evidence="7 9">Kam1</strain>
    </source>
</reference>
<evidence type="ECO:0000256" key="2">
    <source>
        <dbReference type="ARBA" id="ARBA00022980"/>
    </source>
</evidence>
<evidence type="ECO:0000256" key="5">
    <source>
        <dbReference type="SAM" id="MobiDB-lite"/>
    </source>
</evidence>
<comment type="similarity">
    <text evidence="1 4">Belongs to the universal ribosomal protein uL15 family.</text>
</comment>
<reference evidence="8" key="2">
    <citation type="journal article" date="2019" name="BMC Genomics">
        <title>Complete genome sequence analysis of the thermoacidophilic verrucomicrobial methanotroph 'Candidatus Methylacidiphilum kamchatkense' strain Kam1 and comparison with its closest relatives.</title>
        <authorList>
            <person name="Kruse T."/>
            <person name="Ratnadevi C.M."/>
            <person name="Erikstad H.A."/>
            <person name="Birkeland N.K."/>
        </authorList>
    </citation>
    <scope>NUCLEOTIDE SEQUENCE</scope>
    <source>
        <strain evidence="8">Kam1</strain>
    </source>
</reference>